<comment type="similarity">
    <text evidence="1">Belongs to the ComF/GntX family.</text>
</comment>
<dbReference type="Pfam" id="PF18912">
    <property type="entry name" value="DZR_2"/>
    <property type="match status" value="1"/>
</dbReference>
<feature type="domain" description="Double zinc ribbon" evidence="3">
    <location>
        <begin position="12"/>
        <end position="73"/>
    </location>
</feature>
<gene>
    <name evidence="4" type="ORF">GRO01_13100</name>
</gene>
<dbReference type="Pfam" id="PF00156">
    <property type="entry name" value="Pribosyltran"/>
    <property type="match status" value="1"/>
</dbReference>
<evidence type="ECO:0000313" key="4">
    <source>
        <dbReference type="EMBL" id="GEB03734.1"/>
    </source>
</evidence>
<dbReference type="InterPro" id="IPR051910">
    <property type="entry name" value="ComF/GntX_DNA_util-trans"/>
</dbReference>
<name>A0A4Y3M533_9PROT</name>
<feature type="domain" description="Phosphoribosyltransferase" evidence="2">
    <location>
        <begin position="182"/>
        <end position="242"/>
    </location>
</feature>
<keyword evidence="5" id="KW-1185">Reference proteome</keyword>
<proteinExistence type="inferred from homology"/>
<dbReference type="InterPro" id="IPR044005">
    <property type="entry name" value="DZR_2"/>
</dbReference>
<keyword evidence="4" id="KW-0328">Glycosyltransferase</keyword>
<keyword evidence="4" id="KW-0808">Transferase</keyword>
<accession>A0A4Y3M533</accession>
<dbReference type="GO" id="GO:0016757">
    <property type="term" value="F:glycosyltransferase activity"/>
    <property type="evidence" value="ECO:0007669"/>
    <property type="project" value="UniProtKB-KW"/>
</dbReference>
<dbReference type="CDD" id="cd06223">
    <property type="entry name" value="PRTases_typeI"/>
    <property type="match status" value="1"/>
</dbReference>
<dbReference type="PANTHER" id="PTHR47505">
    <property type="entry name" value="DNA UTILIZATION PROTEIN YHGH"/>
    <property type="match status" value="1"/>
</dbReference>
<dbReference type="InterPro" id="IPR029057">
    <property type="entry name" value="PRTase-like"/>
</dbReference>
<dbReference type="STRING" id="586239.AD943_09730"/>
<dbReference type="Proteomes" id="UP000320772">
    <property type="component" value="Unassembled WGS sequence"/>
</dbReference>
<protein>
    <submittedName>
        <fullName evidence="4">Phosphoribosyltransferase</fullName>
    </submittedName>
</protein>
<dbReference type="RefSeq" id="WP_231490361.1">
    <property type="nucleotide sequence ID" value="NZ_BAQZ01000002.1"/>
</dbReference>
<evidence type="ECO:0000256" key="1">
    <source>
        <dbReference type="ARBA" id="ARBA00008007"/>
    </source>
</evidence>
<evidence type="ECO:0000259" key="3">
    <source>
        <dbReference type="Pfam" id="PF18912"/>
    </source>
</evidence>
<sequence length="256" mass="27849">MPEFLTRGARLVLNTLLPPTCAACGTEVMTEGAFCGTCFQTAQRIIDPCCHRCGVPLENEGLGGAQNCCAACQAHPPLWRSARAAFVYDAWSRRLILPLKYSDHTENAVVLARQMAASGEELLKNATVIVPVPLYRTRLWKRRYNQAALMAQTISRLAGLPCVVDALQRVRPTKALARLSASEREQEMEQAVQVRKGREARIQGQAVLLVDDVLTTGSTATACTAALMKAGAASVDILVAARTGRVDEQNPRFVQE</sequence>
<organism evidence="4 5">
    <name type="scientific">Gluconobacter roseus NBRC 3990</name>
    <dbReference type="NCBI Taxonomy" id="1307950"/>
    <lineage>
        <taxon>Bacteria</taxon>
        <taxon>Pseudomonadati</taxon>
        <taxon>Pseudomonadota</taxon>
        <taxon>Alphaproteobacteria</taxon>
        <taxon>Acetobacterales</taxon>
        <taxon>Acetobacteraceae</taxon>
        <taxon>Gluconobacter</taxon>
    </lineage>
</organism>
<dbReference type="Gene3D" id="3.40.50.2020">
    <property type="match status" value="1"/>
</dbReference>
<dbReference type="InterPro" id="IPR000836">
    <property type="entry name" value="PRTase_dom"/>
</dbReference>
<reference evidence="4 5" key="1">
    <citation type="submission" date="2019-06" db="EMBL/GenBank/DDBJ databases">
        <title>Whole genome shotgun sequence of Gluconobacter roseus NBRC 3990.</title>
        <authorList>
            <person name="Hosoyama A."/>
            <person name="Uohara A."/>
            <person name="Ohji S."/>
            <person name="Ichikawa N."/>
        </authorList>
    </citation>
    <scope>NUCLEOTIDE SEQUENCE [LARGE SCALE GENOMIC DNA]</scope>
    <source>
        <strain evidence="4 5">NBRC 3990</strain>
    </source>
</reference>
<dbReference type="SUPFAM" id="SSF53271">
    <property type="entry name" value="PRTase-like"/>
    <property type="match status" value="1"/>
</dbReference>
<dbReference type="EMBL" id="BJLY01000002">
    <property type="protein sequence ID" value="GEB03734.1"/>
    <property type="molecule type" value="Genomic_DNA"/>
</dbReference>
<evidence type="ECO:0000259" key="2">
    <source>
        <dbReference type="Pfam" id="PF00156"/>
    </source>
</evidence>
<dbReference type="PANTHER" id="PTHR47505:SF1">
    <property type="entry name" value="DNA UTILIZATION PROTEIN YHGH"/>
    <property type="match status" value="1"/>
</dbReference>
<evidence type="ECO:0000313" key="5">
    <source>
        <dbReference type="Proteomes" id="UP000320772"/>
    </source>
</evidence>
<comment type="caution">
    <text evidence="4">The sequence shown here is derived from an EMBL/GenBank/DDBJ whole genome shotgun (WGS) entry which is preliminary data.</text>
</comment>
<dbReference type="AlphaFoldDB" id="A0A4Y3M533"/>